<proteinExistence type="inferred from homology"/>
<dbReference type="EC" id="2.7.7.87" evidence="3"/>
<reference evidence="13 14" key="1">
    <citation type="journal article" date="2007" name="Archaea">
        <title>The genome of Hyperthermus butylicus: a sulfur-reducing, peptide fermenting, neutrophilic Crenarchaeote growing up to 108 degrees C.</title>
        <authorList>
            <person name="Brugger K."/>
            <person name="Chen L."/>
            <person name="Stark M."/>
            <person name="Zibat A."/>
            <person name="Redder P."/>
            <person name="Ruepp A."/>
            <person name="Awayez M."/>
            <person name="She Q."/>
            <person name="Garrett R.A."/>
            <person name="Klenk H.P."/>
        </authorList>
    </citation>
    <scope>NUCLEOTIDE SEQUENCE [LARGE SCALE GENOMIC DNA]</scope>
    <source>
        <strain evidence="14">DSM 5456 / JCM 9403 / PLM1-5</strain>
    </source>
</reference>
<keyword evidence="5" id="KW-0808">Transferase</keyword>
<dbReference type="GO" id="GO:0003725">
    <property type="term" value="F:double-stranded RNA binding"/>
    <property type="evidence" value="ECO:0007669"/>
    <property type="project" value="InterPro"/>
</dbReference>
<dbReference type="GO" id="GO:0000049">
    <property type="term" value="F:tRNA binding"/>
    <property type="evidence" value="ECO:0007669"/>
    <property type="project" value="TreeGrafter"/>
</dbReference>
<evidence type="ECO:0000256" key="9">
    <source>
        <dbReference type="ARBA" id="ARBA00022840"/>
    </source>
</evidence>
<dbReference type="NCBIfam" id="TIGR00057">
    <property type="entry name" value="L-threonylcarbamoyladenylate synthase"/>
    <property type="match status" value="1"/>
</dbReference>
<dbReference type="PROSITE" id="PS51163">
    <property type="entry name" value="YRDC"/>
    <property type="match status" value="1"/>
</dbReference>
<keyword evidence="7" id="KW-0548">Nucleotidyltransferase</keyword>
<dbReference type="GO" id="GO:0008033">
    <property type="term" value="P:tRNA processing"/>
    <property type="evidence" value="ECO:0007669"/>
    <property type="project" value="UniProtKB-KW"/>
</dbReference>
<dbReference type="eggNOG" id="arCOG01952">
    <property type="taxonomic scope" value="Archaea"/>
</dbReference>
<dbReference type="STRING" id="415426.Hbut_0770"/>
<dbReference type="SUPFAM" id="SSF55821">
    <property type="entry name" value="YrdC/RibB"/>
    <property type="match status" value="1"/>
</dbReference>
<evidence type="ECO:0000313" key="13">
    <source>
        <dbReference type="EMBL" id="ABM80623.1"/>
    </source>
</evidence>
<evidence type="ECO:0000256" key="3">
    <source>
        <dbReference type="ARBA" id="ARBA00012584"/>
    </source>
</evidence>
<dbReference type="AlphaFoldDB" id="A2BKW2"/>
<evidence type="ECO:0000256" key="8">
    <source>
        <dbReference type="ARBA" id="ARBA00022741"/>
    </source>
</evidence>
<evidence type="ECO:0000256" key="7">
    <source>
        <dbReference type="ARBA" id="ARBA00022695"/>
    </source>
</evidence>
<comment type="similarity">
    <text evidence="2">Belongs to the SUA5 family.</text>
</comment>
<dbReference type="GO" id="GO:0061710">
    <property type="term" value="F:L-threonylcarbamoyladenylate synthase"/>
    <property type="evidence" value="ECO:0007669"/>
    <property type="project" value="UniProtKB-EC"/>
</dbReference>
<evidence type="ECO:0000256" key="10">
    <source>
        <dbReference type="ARBA" id="ARBA00029774"/>
    </source>
</evidence>
<dbReference type="GO" id="GO:0005737">
    <property type="term" value="C:cytoplasm"/>
    <property type="evidence" value="ECO:0007669"/>
    <property type="project" value="UniProtKB-SubCell"/>
</dbReference>
<accession>A2BKW2</accession>
<dbReference type="RefSeq" id="WP_011821941.1">
    <property type="nucleotide sequence ID" value="NC_008818.1"/>
</dbReference>
<evidence type="ECO:0000313" key="14">
    <source>
        <dbReference type="Proteomes" id="UP000002593"/>
    </source>
</evidence>
<dbReference type="GO" id="GO:0005524">
    <property type="term" value="F:ATP binding"/>
    <property type="evidence" value="ECO:0007669"/>
    <property type="project" value="UniProtKB-KW"/>
</dbReference>
<dbReference type="HOGENOM" id="CLU_031397_3_1_2"/>
<keyword evidence="6" id="KW-0819">tRNA processing</keyword>
<dbReference type="Pfam" id="PF01300">
    <property type="entry name" value="Sua5_yciO_yrdC"/>
    <property type="match status" value="1"/>
</dbReference>
<keyword evidence="4" id="KW-0963">Cytoplasm</keyword>
<dbReference type="PANTHER" id="PTHR17490:SF16">
    <property type="entry name" value="THREONYLCARBAMOYL-AMP SYNTHASE"/>
    <property type="match status" value="1"/>
</dbReference>
<evidence type="ECO:0000256" key="6">
    <source>
        <dbReference type="ARBA" id="ARBA00022694"/>
    </source>
</evidence>
<feature type="domain" description="YrdC-like" evidence="12">
    <location>
        <begin position="14"/>
        <end position="199"/>
    </location>
</feature>
<dbReference type="GO" id="GO:0006450">
    <property type="term" value="P:regulation of translational fidelity"/>
    <property type="evidence" value="ECO:0007669"/>
    <property type="project" value="TreeGrafter"/>
</dbReference>
<gene>
    <name evidence="13" type="ordered locus">Hbut_0770</name>
</gene>
<comment type="catalytic activity">
    <reaction evidence="11">
        <text>L-threonine + hydrogencarbonate + ATP = L-threonylcarbamoyladenylate + diphosphate + H2O</text>
        <dbReference type="Rhea" id="RHEA:36407"/>
        <dbReference type="ChEBI" id="CHEBI:15377"/>
        <dbReference type="ChEBI" id="CHEBI:17544"/>
        <dbReference type="ChEBI" id="CHEBI:30616"/>
        <dbReference type="ChEBI" id="CHEBI:33019"/>
        <dbReference type="ChEBI" id="CHEBI:57926"/>
        <dbReference type="ChEBI" id="CHEBI:73682"/>
        <dbReference type="EC" id="2.7.7.87"/>
    </reaction>
</comment>
<dbReference type="InterPro" id="IPR050156">
    <property type="entry name" value="TC-AMP_synthase_SUA5"/>
</dbReference>
<protein>
    <recommendedName>
        <fullName evidence="10">L-threonylcarbamoyladenylate synthase</fullName>
        <ecNumber evidence="3">2.7.7.87</ecNumber>
    </recommendedName>
    <alternativeName>
        <fullName evidence="10">L-threonylcarbamoyladenylate synthase</fullName>
    </alternativeName>
</protein>
<keyword evidence="9" id="KW-0067">ATP-binding</keyword>
<dbReference type="Gene3D" id="3.90.870.10">
    <property type="entry name" value="DHBP synthase"/>
    <property type="match status" value="1"/>
</dbReference>
<evidence type="ECO:0000256" key="2">
    <source>
        <dbReference type="ARBA" id="ARBA00007663"/>
    </source>
</evidence>
<comment type="subcellular location">
    <subcellularLocation>
        <location evidence="1">Cytoplasm</location>
    </subcellularLocation>
</comment>
<dbReference type="KEGG" id="hbu:Hbut_0770"/>
<organism evidence="13 14">
    <name type="scientific">Hyperthermus butylicus (strain DSM 5456 / JCM 9403 / PLM1-5)</name>
    <dbReference type="NCBI Taxonomy" id="415426"/>
    <lineage>
        <taxon>Archaea</taxon>
        <taxon>Thermoproteota</taxon>
        <taxon>Thermoprotei</taxon>
        <taxon>Desulfurococcales</taxon>
        <taxon>Pyrodictiaceae</taxon>
        <taxon>Hyperthermus</taxon>
    </lineage>
</organism>
<evidence type="ECO:0000259" key="12">
    <source>
        <dbReference type="PROSITE" id="PS51163"/>
    </source>
</evidence>
<dbReference type="InterPro" id="IPR006070">
    <property type="entry name" value="Sua5-like_dom"/>
</dbReference>
<dbReference type="EnsemblBacteria" id="ABM80623">
    <property type="protein sequence ID" value="ABM80623"/>
    <property type="gene ID" value="Hbut_0770"/>
</dbReference>
<keyword evidence="14" id="KW-1185">Reference proteome</keyword>
<dbReference type="Proteomes" id="UP000002593">
    <property type="component" value="Chromosome"/>
</dbReference>
<sequence>MSSWCTPRAAAATMAAIRVAARIVALGGLVVYPTDTVYGLGANPFSSYAVWRVFRAKERPSNRPIPVLVSSLRAAEKIAELDDRARRLAERFWPGPLTIVVPAKPGLPSLLHAGTGRIGVRVPNHPIALKFIEAVGGAITGTSANLHRKPSPCTVQEAMKQLGCRVDIYLDGGPTPGGTPSTVVDLTTPKPRLVRRGPIPPEEIEAVLATPIEA</sequence>
<dbReference type="EMBL" id="CP000493">
    <property type="protein sequence ID" value="ABM80623.1"/>
    <property type="molecule type" value="Genomic_DNA"/>
</dbReference>
<keyword evidence="8" id="KW-0547">Nucleotide-binding</keyword>
<dbReference type="PANTHER" id="PTHR17490">
    <property type="entry name" value="SUA5"/>
    <property type="match status" value="1"/>
</dbReference>
<evidence type="ECO:0000256" key="4">
    <source>
        <dbReference type="ARBA" id="ARBA00022490"/>
    </source>
</evidence>
<evidence type="ECO:0000256" key="1">
    <source>
        <dbReference type="ARBA" id="ARBA00004496"/>
    </source>
</evidence>
<dbReference type="GeneID" id="4782097"/>
<dbReference type="InterPro" id="IPR017945">
    <property type="entry name" value="DHBP_synth_RibB-like_a/b_dom"/>
</dbReference>
<evidence type="ECO:0000256" key="11">
    <source>
        <dbReference type="ARBA" id="ARBA00048366"/>
    </source>
</evidence>
<evidence type="ECO:0000256" key="5">
    <source>
        <dbReference type="ARBA" id="ARBA00022679"/>
    </source>
</evidence>
<name>A2BKW2_HYPBU</name>